<name>A0AA87ZPP6_FICCA</name>
<sequence>MNGPTPFPYYRYLYTSFSLSLFSLERASLVSAIVNNERSSLCSCPTLVPPLQLVYVIVDNEDRDSLPELYHSSF</sequence>
<reference evidence="1" key="1">
    <citation type="submission" date="2023-07" db="EMBL/GenBank/DDBJ databases">
        <title>draft genome sequence of fig (Ficus carica).</title>
        <authorList>
            <person name="Takahashi T."/>
            <person name="Nishimura K."/>
        </authorList>
    </citation>
    <scope>NUCLEOTIDE SEQUENCE</scope>
</reference>
<evidence type="ECO:0000313" key="1">
    <source>
        <dbReference type="EMBL" id="GMN30613.1"/>
    </source>
</evidence>
<protein>
    <submittedName>
        <fullName evidence="1">Uncharacterized protein</fullName>
    </submittedName>
</protein>
<proteinExistence type="predicted"/>
<evidence type="ECO:0000313" key="2">
    <source>
        <dbReference type="Proteomes" id="UP001187192"/>
    </source>
</evidence>
<gene>
    <name evidence="1" type="ORF">TIFTF001_002875</name>
</gene>
<comment type="caution">
    <text evidence="1">The sequence shown here is derived from an EMBL/GenBank/DDBJ whole genome shotgun (WGS) entry which is preliminary data.</text>
</comment>
<organism evidence="1 2">
    <name type="scientific">Ficus carica</name>
    <name type="common">Common fig</name>
    <dbReference type="NCBI Taxonomy" id="3494"/>
    <lineage>
        <taxon>Eukaryota</taxon>
        <taxon>Viridiplantae</taxon>
        <taxon>Streptophyta</taxon>
        <taxon>Embryophyta</taxon>
        <taxon>Tracheophyta</taxon>
        <taxon>Spermatophyta</taxon>
        <taxon>Magnoliopsida</taxon>
        <taxon>eudicotyledons</taxon>
        <taxon>Gunneridae</taxon>
        <taxon>Pentapetalae</taxon>
        <taxon>rosids</taxon>
        <taxon>fabids</taxon>
        <taxon>Rosales</taxon>
        <taxon>Moraceae</taxon>
        <taxon>Ficeae</taxon>
        <taxon>Ficus</taxon>
    </lineage>
</organism>
<dbReference type="Proteomes" id="UP001187192">
    <property type="component" value="Unassembled WGS sequence"/>
</dbReference>
<dbReference type="AlphaFoldDB" id="A0AA87ZPP6"/>
<dbReference type="EMBL" id="BTGU01000003">
    <property type="protein sequence ID" value="GMN30613.1"/>
    <property type="molecule type" value="Genomic_DNA"/>
</dbReference>
<keyword evidence="2" id="KW-1185">Reference proteome</keyword>
<accession>A0AA87ZPP6</accession>